<dbReference type="PANTHER" id="PTHR39165:SF1">
    <property type="entry name" value="DUF456 DOMAIN-CONTAINING PROTEIN"/>
    <property type="match status" value="1"/>
</dbReference>
<keyword evidence="1" id="KW-1133">Transmembrane helix</keyword>
<dbReference type="RefSeq" id="WP_202007145.1">
    <property type="nucleotide sequence ID" value="NZ_JAERRB010000001.1"/>
</dbReference>
<evidence type="ECO:0000256" key="1">
    <source>
        <dbReference type="SAM" id="Phobius"/>
    </source>
</evidence>
<keyword evidence="1" id="KW-0812">Transmembrane</keyword>
<evidence type="ECO:0000313" key="2">
    <source>
        <dbReference type="EMBL" id="MBL0740111.1"/>
    </source>
</evidence>
<organism evidence="2 3">
    <name type="scientific">Chryseolinea lacunae</name>
    <dbReference type="NCBI Taxonomy" id="2801331"/>
    <lineage>
        <taxon>Bacteria</taxon>
        <taxon>Pseudomonadati</taxon>
        <taxon>Bacteroidota</taxon>
        <taxon>Cytophagia</taxon>
        <taxon>Cytophagales</taxon>
        <taxon>Fulvivirgaceae</taxon>
        <taxon>Chryseolinea</taxon>
    </lineage>
</organism>
<keyword evidence="3" id="KW-1185">Reference proteome</keyword>
<feature type="transmembrane region" description="Helical" evidence="1">
    <location>
        <begin position="83"/>
        <end position="111"/>
    </location>
</feature>
<accession>A0ABS1KKX1</accession>
<dbReference type="PANTHER" id="PTHR39165">
    <property type="entry name" value="IG HYPOTHETICAL 17883"/>
    <property type="match status" value="1"/>
</dbReference>
<dbReference type="InterPro" id="IPR007403">
    <property type="entry name" value="DUF456"/>
</dbReference>
<reference evidence="2 3" key="1">
    <citation type="submission" date="2021-01" db="EMBL/GenBank/DDBJ databases">
        <title>Chryseolinea sp. Jin1 Genome sequencing and assembly.</title>
        <authorList>
            <person name="Kim I."/>
        </authorList>
    </citation>
    <scope>NUCLEOTIDE SEQUENCE [LARGE SCALE GENOMIC DNA]</scope>
    <source>
        <strain evidence="2 3">Jin1</strain>
    </source>
</reference>
<feature type="transmembrane region" description="Helical" evidence="1">
    <location>
        <begin position="131"/>
        <end position="157"/>
    </location>
</feature>
<gene>
    <name evidence="2" type="ORF">JI741_02720</name>
</gene>
<dbReference type="Proteomes" id="UP000613030">
    <property type="component" value="Unassembled WGS sequence"/>
</dbReference>
<dbReference type="Pfam" id="PF04306">
    <property type="entry name" value="DUF456"/>
    <property type="match status" value="1"/>
</dbReference>
<protein>
    <submittedName>
        <fullName evidence="2">DUF456 domain-containing protein</fullName>
    </submittedName>
</protein>
<comment type="caution">
    <text evidence="2">The sequence shown here is derived from an EMBL/GenBank/DDBJ whole genome shotgun (WGS) entry which is preliminary data.</text>
</comment>
<proteinExistence type="predicted"/>
<sequence length="162" mass="17319">MDIALIVIGVVLMLVGLAGCVLPFLPGPPLAFLGLLIQQLNTNPPFSAKFLWIMGGITVAITVLDYFVPIYGAKKFGGGKWGMWGCTIGLLVGLWFGPIGIIAGPFVGAFIGELLANNNSKQAFKSALGSFVGFLFGTLLKLVVCLVMAWYLGVFVYQFIVR</sequence>
<keyword evidence="1" id="KW-0472">Membrane</keyword>
<feature type="transmembrane region" description="Helical" evidence="1">
    <location>
        <begin position="50"/>
        <end position="71"/>
    </location>
</feature>
<dbReference type="EMBL" id="JAERRB010000001">
    <property type="protein sequence ID" value="MBL0740111.1"/>
    <property type="molecule type" value="Genomic_DNA"/>
</dbReference>
<name>A0ABS1KKX1_9BACT</name>
<evidence type="ECO:0000313" key="3">
    <source>
        <dbReference type="Proteomes" id="UP000613030"/>
    </source>
</evidence>